<sequence>MRLLKLFQILNNIEQNRYSTSQPQEVNLAEEQRPEILLITCVDSRVVPELIFNAGPGKIFPVRNIANLVPADPAKSAASGIEYPLATMDSIQHVIILGHSNCGGMKGLTNPGIKDKVPSTASWLEKHAAGVIPRVSALPGYSDLSEREKLDLIIQTNVEMQMEKLLEYPLIKAKQKEGVTVHGWVMDVGDQVISQAYDMESKQFLSRGDAEEKILNQIARQALERVTLEHIRTALGSTGAAEEVKSLMEKLKQLKMNVEPIWPEIESSFKRYLMSHLHELYNGNEPVLLKLMDAVPQMKLANLKAIQQEVTNSAPYQNYCAGLVRQGGFLSEHRAAYASVSMATDVVTANTGSVARL</sequence>
<reference evidence="8 9" key="1">
    <citation type="submission" date="2015-11" db="EMBL/GenBank/DDBJ databases">
        <title>Genomic analysis of 38 Legionella species identifies large and diverse effector repertoires.</title>
        <authorList>
            <person name="Burstein D."/>
            <person name="Amaro F."/>
            <person name="Zusman T."/>
            <person name="Lifshitz Z."/>
            <person name="Cohen O."/>
            <person name="Gilbert J.A."/>
            <person name="Pupko T."/>
            <person name="Shuman H.A."/>
            <person name="Segal G."/>
        </authorList>
    </citation>
    <scope>NUCLEOTIDE SEQUENCE [LARGE SCALE GENOMIC DNA]</scope>
    <source>
        <strain evidence="8 9">CDC#1442-AUS-E</strain>
    </source>
</reference>
<accession>A0A0W0Y7P0</accession>
<evidence type="ECO:0000256" key="2">
    <source>
        <dbReference type="ARBA" id="ARBA00012925"/>
    </source>
</evidence>
<dbReference type="EMBL" id="LNYS01000002">
    <property type="protein sequence ID" value="KTD52658.1"/>
    <property type="molecule type" value="Genomic_DNA"/>
</dbReference>
<evidence type="ECO:0000256" key="3">
    <source>
        <dbReference type="ARBA" id="ARBA00022723"/>
    </source>
</evidence>
<dbReference type="PATRIC" id="fig|45073.5.peg.117"/>
<dbReference type="PANTHER" id="PTHR11002">
    <property type="entry name" value="CARBONIC ANHYDRASE"/>
    <property type="match status" value="1"/>
</dbReference>
<dbReference type="InterPro" id="IPR001765">
    <property type="entry name" value="Carbonic_anhydrase"/>
</dbReference>
<dbReference type="AlphaFoldDB" id="A0A0W0Y7P0"/>
<evidence type="ECO:0000256" key="5">
    <source>
        <dbReference type="ARBA" id="ARBA00023239"/>
    </source>
</evidence>
<name>A0A0W0Y7P0_9GAMM</name>
<keyword evidence="4 7" id="KW-0862">Zinc</keyword>
<dbReference type="STRING" id="45073.Lqui_0111"/>
<dbReference type="SUPFAM" id="SSF53056">
    <property type="entry name" value="beta-carbonic anhydrase, cab"/>
    <property type="match status" value="1"/>
</dbReference>
<evidence type="ECO:0000313" key="9">
    <source>
        <dbReference type="Proteomes" id="UP000054618"/>
    </source>
</evidence>
<keyword evidence="3 7" id="KW-0479">Metal-binding</keyword>
<evidence type="ECO:0000256" key="4">
    <source>
        <dbReference type="ARBA" id="ARBA00022833"/>
    </source>
</evidence>
<dbReference type="GO" id="GO:0008270">
    <property type="term" value="F:zinc ion binding"/>
    <property type="evidence" value="ECO:0007669"/>
    <property type="project" value="InterPro"/>
</dbReference>
<dbReference type="InterPro" id="IPR036874">
    <property type="entry name" value="Carbonic_anhydrase_sf"/>
</dbReference>
<keyword evidence="5" id="KW-0456">Lyase</keyword>
<feature type="binding site" evidence="7">
    <location>
        <position position="99"/>
    </location>
    <ligand>
        <name>Zn(2+)</name>
        <dbReference type="ChEBI" id="CHEBI:29105"/>
    </ligand>
</feature>
<dbReference type="Proteomes" id="UP000054618">
    <property type="component" value="Unassembled WGS sequence"/>
</dbReference>
<evidence type="ECO:0000256" key="7">
    <source>
        <dbReference type="PIRSR" id="PIRSR601765-1"/>
    </source>
</evidence>
<dbReference type="PANTHER" id="PTHR11002:SF76">
    <property type="entry name" value="CARBONIC ANHYDRASE"/>
    <property type="match status" value="1"/>
</dbReference>
<feature type="binding site" evidence="7">
    <location>
        <position position="41"/>
    </location>
    <ligand>
        <name>Zn(2+)</name>
        <dbReference type="ChEBI" id="CHEBI:29105"/>
    </ligand>
</feature>
<organism evidence="8 9">
    <name type="scientific">Legionella quinlivanii</name>
    <dbReference type="NCBI Taxonomy" id="45073"/>
    <lineage>
        <taxon>Bacteria</taxon>
        <taxon>Pseudomonadati</taxon>
        <taxon>Pseudomonadota</taxon>
        <taxon>Gammaproteobacteria</taxon>
        <taxon>Legionellales</taxon>
        <taxon>Legionellaceae</taxon>
        <taxon>Legionella</taxon>
    </lineage>
</organism>
<dbReference type="Pfam" id="PF00484">
    <property type="entry name" value="Pro_CA"/>
    <property type="match status" value="1"/>
</dbReference>
<dbReference type="SMART" id="SM00947">
    <property type="entry name" value="Pro_CA"/>
    <property type="match status" value="1"/>
</dbReference>
<dbReference type="Gene3D" id="3.40.1050.10">
    <property type="entry name" value="Carbonic anhydrase"/>
    <property type="match status" value="1"/>
</dbReference>
<keyword evidence="9" id="KW-1185">Reference proteome</keyword>
<evidence type="ECO:0000256" key="6">
    <source>
        <dbReference type="ARBA" id="ARBA00048348"/>
    </source>
</evidence>
<evidence type="ECO:0000256" key="1">
    <source>
        <dbReference type="ARBA" id="ARBA00006217"/>
    </source>
</evidence>
<gene>
    <name evidence="8" type="ORF">Lqui_0111</name>
</gene>
<dbReference type="EC" id="4.2.1.1" evidence="2"/>
<proteinExistence type="inferred from homology"/>
<comment type="similarity">
    <text evidence="1">Belongs to the beta-class carbonic anhydrase family.</text>
</comment>
<comment type="caution">
    <text evidence="8">The sequence shown here is derived from an EMBL/GenBank/DDBJ whole genome shotgun (WGS) entry which is preliminary data.</text>
</comment>
<evidence type="ECO:0000313" key="8">
    <source>
        <dbReference type="EMBL" id="KTD52658.1"/>
    </source>
</evidence>
<dbReference type="GO" id="GO:0004089">
    <property type="term" value="F:carbonate dehydratase activity"/>
    <property type="evidence" value="ECO:0007669"/>
    <property type="project" value="UniProtKB-EC"/>
</dbReference>
<comment type="cofactor">
    <cofactor evidence="7">
        <name>Zn(2+)</name>
        <dbReference type="ChEBI" id="CHEBI:29105"/>
    </cofactor>
    <text evidence="7">Binds 1 zinc ion per subunit.</text>
</comment>
<protein>
    <recommendedName>
        <fullName evidence="2">carbonic anhydrase</fullName>
        <ecNumber evidence="2">4.2.1.1</ecNumber>
    </recommendedName>
</protein>
<feature type="binding site" evidence="7">
    <location>
        <position position="43"/>
    </location>
    <ligand>
        <name>Zn(2+)</name>
        <dbReference type="ChEBI" id="CHEBI:29105"/>
    </ligand>
</feature>
<feature type="binding site" evidence="7">
    <location>
        <position position="102"/>
    </location>
    <ligand>
        <name>Zn(2+)</name>
        <dbReference type="ChEBI" id="CHEBI:29105"/>
    </ligand>
</feature>
<comment type="catalytic activity">
    <reaction evidence="6">
        <text>hydrogencarbonate + H(+) = CO2 + H2O</text>
        <dbReference type="Rhea" id="RHEA:10748"/>
        <dbReference type="ChEBI" id="CHEBI:15377"/>
        <dbReference type="ChEBI" id="CHEBI:15378"/>
        <dbReference type="ChEBI" id="CHEBI:16526"/>
        <dbReference type="ChEBI" id="CHEBI:17544"/>
        <dbReference type="EC" id="4.2.1.1"/>
    </reaction>
</comment>